<name>A0A7C9D400_OPUST</name>
<evidence type="ECO:0000313" key="2">
    <source>
        <dbReference type="EMBL" id="MBA4629248.1"/>
    </source>
</evidence>
<accession>A0A7C9D400</accession>
<dbReference type="AlphaFoldDB" id="A0A7C9D400"/>
<proteinExistence type="predicted"/>
<protein>
    <submittedName>
        <fullName evidence="2">Uncharacterized protein</fullName>
    </submittedName>
</protein>
<feature type="region of interest" description="Disordered" evidence="1">
    <location>
        <begin position="54"/>
        <end position="92"/>
    </location>
</feature>
<reference evidence="2" key="1">
    <citation type="journal article" date="2013" name="J. Plant Res.">
        <title>Effect of fungi and light on seed germination of three Opuntia species from semiarid lands of central Mexico.</title>
        <authorList>
            <person name="Delgado-Sanchez P."/>
            <person name="Jimenez-Bremont J.F."/>
            <person name="Guerrero-Gonzalez Mde L."/>
            <person name="Flores J."/>
        </authorList>
    </citation>
    <scope>NUCLEOTIDE SEQUENCE</scope>
    <source>
        <tissue evidence="2">Cladode</tissue>
    </source>
</reference>
<evidence type="ECO:0000256" key="1">
    <source>
        <dbReference type="SAM" id="MobiDB-lite"/>
    </source>
</evidence>
<sequence>MECMKKGGFKAEMILGLASKNVISEGFCSLTPQFASPVSVSVEDVFVDQLLNLNNEETSEEHNEGTCQEDEDKDNNGVVNEEPVEEKEAQTSTKVLSFLCSSLETEQNRDDFGSVLSVPVLPSPPLFFLGDANEREMLI</sequence>
<organism evidence="2">
    <name type="scientific">Opuntia streptacantha</name>
    <name type="common">Prickly pear cactus</name>
    <name type="synonym">Opuntia cardona</name>
    <dbReference type="NCBI Taxonomy" id="393608"/>
    <lineage>
        <taxon>Eukaryota</taxon>
        <taxon>Viridiplantae</taxon>
        <taxon>Streptophyta</taxon>
        <taxon>Embryophyta</taxon>
        <taxon>Tracheophyta</taxon>
        <taxon>Spermatophyta</taxon>
        <taxon>Magnoliopsida</taxon>
        <taxon>eudicotyledons</taxon>
        <taxon>Gunneridae</taxon>
        <taxon>Pentapetalae</taxon>
        <taxon>Caryophyllales</taxon>
        <taxon>Cactineae</taxon>
        <taxon>Cactaceae</taxon>
        <taxon>Opuntioideae</taxon>
        <taxon>Opuntia</taxon>
    </lineage>
</organism>
<reference evidence="2" key="2">
    <citation type="submission" date="2020-07" db="EMBL/GenBank/DDBJ databases">
        <authorList>
            <person name="Vera ALvarez R."/>
            <person name="Arias-Moreno D.M."/>
            <person name="Jimenez-Jacinto V."/>
            <person name="Jimenez-Bremont J.F."/>
            <person name="Swaminathan K."/>
            <person name="Moose S.P."/>
            <person name="Guerrero-Gonzalez M.L."/>
            <person name="Marino-Ramirez L."/>
            <person name="Landsman D."/>
            <person name="Rodriguez-Kessler M."/>
            <person name="Delgado-Sanchez P."/>
        </authorList>
    </citation>
    <scope>NUCLEOTIDE SEQUENCE</scope>
    <source>
        <tissue evidence="2">Cladode</tissue>
    </source>
</reference>
<dbReference type="EMBL" id="GISG01069032">
    <property type="protein sequence ID" value="MBA4629248.1"/>
    <property type="molecule type" value="Transcribed_RNA"/>
</dbReference>